<protein>
    <submittedName>
        <fullName evidence="4">Superoxide dismutase family protein</fullName>
    </submittedName>
</protein>
<evidence type="ECO:0000313" key="4">
    <source>
        <dbReference type="EMBL" id="MXO81949.1"/>
    </source>
</evidence>
<dbReference type="InterPro" id="IPR036423">
    <property type="entry name" value="SOD-like_Cu/Zn_dom_sf"/>
</dbReference>
<dbReference type="PROSITE" id="PS51257">
    <property type="entry name" value="PROKAR_LIPOPROTEIN"/>
    <property type="match status" value="1"/>
</dbReference>
<keyword evidence="5" id="KW-1185">Reference proteome</keyword>
<evidence type="ECO:0000313" key="5">
    <source>
        <dbReference type="Proteomes" id="UP000460290"/>
    </source>
</evidence>
<gene>
    <name evidence="4" type="ORF">GRI35_01000</name>
</gene>
<organism evidence="4 5">
    <name type="scientific">Pontixanthobacter aestiaquae</name>
    <dbReference type="NCBI Taxonomy" id="1509367"/>
    <lineage>
        <taxon>Bacteria</taxon>
        <taxon>Pseudomonadati</taxon>
        <taxon>Pseudomonadota</taxon>
        <taxon>Alphaproteobacteria</taxon>
        <taxon>Sphingomonadales</taxon>
        <taxon>Erythrobacteraceae</taxon>
        <taxon>Pontixanthobacter</taxon>
    </lineage>
</organism>
<dbReference type="EMBL" id="WTYZ01000001">
    <property type="protein sequence ID" value="MXO81949.1"/>
    <property type="molecule type" value="Genomic_DNA"/>
</dbReference>
<dbReference type="InterPro" id="IPR001424">
    <property type="entry name" value="SOD_Cu_Zn_dom"/>
</dbReference>
<evidence type="ECO:0000256" key="2">
    <source>
        <dbReference type="SAM" id="SignalP"/>
    </source>
</evidence>
<comment type="caution">
    <text evidence="4">The sequence shown here is derived from an EMBL/GenBank/DDBJ whole genome shotgun (WGS) entry which is preliminary data.</text>
</comment>
<dbReference type="InterPro" id="IPR018152">
    <property type="entry name" value="SOD_Cu/Zn_BS"/>
</dbReference>
<dbReference type="AlphaFoldDB" id="A0A844Z7R7"/>
<dbReference type="GO" id="GO:0005507">
    <property type="term" value="F:copper ion binding"/>
    <property type="evidence" value="ECO:0007669"/>
    <property type="project" value="InterPro"/>
</dbReference>
<dbReference type="InterPro" id="IPR024134">
    <property type="entry name" value="SOD_Cu/Zn_/chaperone"/>
</dbReference>
<feature type="chain" id="PRO_5032796355" evidence="2">
    <location>
        <begin position="22"/>
        <end position="189"/>
    </location>
</feature>
<name>A0A844Z7R7_9SPHN</name>
<evidence type="ECO:0000256" key="1">
    <source>
        <dbReference type="ARBA" id="ARBA00010457"/>
    </source>
</evidence>
<dbReference type="OrthoDB" id="5431326at2"/>
<dbReference type="SUPFAM" id="SSF49329">
    <property type="entry name" value="Cu,Zn superoxide dismutase-like"/>
    <property type="match status" value="1"/>
</dbReference>
<dbReference type="GO" id="GO:0006801">
    <property type="term" value="P:superoxide metabolic process"/>
    <property type="evidence" value="ECO:0007669"/>
    <property type="project" value="InterPro"/>
</dbReference>
<accession>A0A844Z7R7</accession>
<feature type="signal peptide" evidence="2">
    <location>
        <begin position="1"/>
        <end position="21"/>
    </location>
</feature>
<dbReference type="RefSeq" id="WP_160612297.1">
    <property type="nucleotide sequence ID" value="NZ_JAUFQM010000001.1"/>
</dbReference>
<proteinExistence type="inferred from homology"/>
<dbReference type="Pfam" id="PF00080">
    <property type="entry name" value="Sod_Cu"/>
    <property type="match status" value="1"/>
</dbReference>
<dbReference type="PANTHER" id="PTHR10003">
    <property type="entry name" value="SUPEROXIDE DISMUTASE CU-ZN -RELATED"/>
    <property type="match status" value="1"/>
</dbReference>
<dbReference type="PROSITE" id="PS00087">
    <property type="entry name" value="SOD_CU_ZN_1"/>
    <property type="match status" value="1"/>
</dbReference>
<feature type="domain" description="Superoxide dismutase copper/zinc binding" evidence="3">
    <location>
        <begin position="64"/>
        <end position="182"/>
    </location>
</feature>
<evidence type="ECO:0000259" key="3">
    <source>
        <dbReference type="Pfam" id="PF00080"/>
    </source>
</evidence>
<reference evidence="4 5" key="1">
    <citation type="submission" date="2019-12" db="EMBL/GenBank/DDBJ databases">
        <title>Genomic-based taxomic classification of the family Erythrobacteraceae.</title>
        <authorList>
            <person name="Xu L."/>
        </authorList>
    </citation>
    <scope>NUCLEOTIDE SEQUENCE [LARGE SCALE GENOMIC DNA]</scope>
    <source>
        <strain evidence="4 5">KCTC 42006</strain>
    </source>
</reference>
<keyword evidence="2" id="KW-0732">Signal</keyword>
<dbReference type="Gene3D" id="2.60.40.200">
    <property type="entry name" value="Superoxide dismutase, copper/zinc binding domain"/>
    <property type="match status" value="1"/>
</dbReference>
<sequence>MNYTKRALAIAATSLTLACSANDTPSDDAASLAGEERTRLAYGDFILANGETVSGVKLVAEGTVAKLIVAASDLPAGTRGFHLHETGSCEGPDFKSAGGHLNPLGKAHGTESEGGSHVGDLPNLVLNESANEPQTFTIDGSLEQVSEWIFDEDGTAVVIHAEPDDYKTDPSGAAGARIACAVLDPDATP</sequence>
<dbReference type="Proteomes" id="UP000460290">
    <property type="component" value="Unassembled WGS sequence"/>
</dbReference>
<comment type="similarity">
    <text evidence="1">Belongs to the Cu-Zn superoxide dismutase family.</text>
</comment>